<protein>
    <submittedName>
        <fullName evidence="1">Glutelin type-A 2</fullName>
    </submittedName>
</protein>
<keyword evidence="2" id="KW-1185">Reference proteome</keyword>
<reference evidence="1 2" key="1">
    <citation type="journal article" date="2023" name="Science">
        <title>Complex scaffold remodeling in plant triterpene biosynthesis.</title>
        <authorList>
            <person name="De La Pena R."/>
            <person name="Hodgson H."/>
            <person name="Liu J.C."/>
            <person name="Stephenson M.J."/>
            <person name="Martin A.C."/>
            <person name="Owen C."/>
            <person name="Harkess A."/>
            <person name="Leebens-Mack J."/>
            <person name="Jimenez L.E."/>
            <person name="Osbourn A."/>
            <person name="Sattely E.S."/>
        </authorList>
    </citation>
    <scope>NUCLEOTIDE SEQUENCE [LARGE SCALE GENOMIC DNA]</scope>
    <source>
        <strain evidence="2">cv. JPN11</strain>
        <tissue evidence="1">Leaf</tissue>
    </source>
</reference>
<evidence type="ECO:0000313" key="2">
    <source>
        <dbReference type="Proteomes" id="UP001164539"/>
    </source>
</evidence>
<sequence length="376" mass="40714">MPGGIEMKESMEMELTPKFANKKIFEGEGRSYHSWSATEFPFLAQAKVGAGILVLKPGGFALPHYADSSKVGYVLQGENGVTGMVLSNDKKHSNQEIVLGLRARDVIPVPIGAVSWWYNHGKSDLVIVFVGETSKAYIPGEFTYFLLTGAVGILGSFSSQFTSRAYDMNQKGADILAKSQKGSLIIKLGEEERKNIPFPKQDDNSNSWVKNIGNLPADLYVEKAGVLTSFTGSNFPFLEEVGLSCKILKLEAKAMLSPTYNADSSFQAFYVVKGSGKVEIVGLNGKLALDTKIESGQLVIVPKCFVVAIIACDQGMECFSIITSTEPSVAELASKHSALNILSSSAVQLSLDVNEEFLKSFKQKIAKSEVLIPPMS</sequence>
<gene>
    <name evidence="1" type="ORF">OWV82_012027</name>
</gene>
<evidence type="ECO:0000313" key="1">
    <source>
        <dbReference type="EMBL" id="KAJ4717102.1"/>
    </source>
</evidence>
<proteinExistence type="predicted"/>
<organism evidence="1 2">
    <name type="scientific">Melia azedarach</name>
    <name type="common">Chinaberry tree</name>
    <dbReference type="NCBI Taxonomy" id="155640"/>
    <lineage>
        <taxon>Eukaryota</taxon>
        <taxon>Viridiplantae</taxon>
        <taxon>Streptophyta</taxon>
        <taxon>Embryophyta</taxon>
        <taxon>Tracheophyta</taxon>
        <taxon>Spermatophyta</taxon>
        <taxon>Magnoliopsida</taxon>
        <taxon>eudicotyledons</taxon>
        <taxon>Gunneridae</taxon>
        <taxon>Pentapetalae</taxon>
        <taxon>rosids</taxon>
        <taxon>malvids</taxon>
        <taxon>Sapindales</taxon>
        <taxon>Meliaceae</taxon>
        <taxon>Melia</taxon>
    </lineage>
</organism>
<dbReference type="EMBL" id="CM051399">
    <property type="protein sequence ID" value="KAJ4717102.1"/>
    <property type="molecule type" value="Genomic_DNA"/>
</dbReference>
<name>A0ACC1Y1N4_MELAZ</name>
<comment type="caution">
    <text evidence="1">The sequence shown here is derived from an EMBL/GenBank/DDBJ whole genome shotgun (WGS) entry which is preliminary data.</text>
</comment>
<accession>A0ACC1Y1N4</accession>
<dbReference type="Proteomes" id="UP001164539">
    <property type="component" value="Chromosome 6"/>
</dbReference>